<dbReference type="PANTHER" id="PTHR46558">
    <property type="entry name" value="TRACRIPTIONAL REGULATORY PROTEIN-RELATED-RELATED"/>
    <property type="match status" value="1"/>
</dbReference>
<comment type="caution">
    <text evidence="4">The sequence shown here is derived from an EMBL/GenBank/DDBJ whole genome shotgun (WGS) entry which is preliminary data.</text>
</comment>
<feature type="domain" description="HTH cro/C1-type" evidence="3">
    <location>
        <begin position="10"/>
        <end position="64"/>
    </location>
</feature>
<proteinExistence type="predicted"/>
<keyword evidence="2" id="KW-0472">Membrane</keyword>
<organism evidence="4 5">
    <name type="scientific">Eubacterium multiforme</name>
    <dbReference type="NCBI Taxonomy" id="83339"/>
    <lineage>
        <taxon>Bacteria</taxon>
        <taxon>Bacillati</taxon>
        <taxon>Bacillota</taxon>
        <taxon>Clostridia</taxon>
        <taxon>Eubacteriales</taxon>
        <taxon>Eubacteriaceae</taxon>
        <taxon>Eubacterium</taxon>
    </lineage>
</organism>
<keyword evidence="2" id="KW-0812">Transmembrane</keyword>
<dbReference type="RefSeq" id="WP_307484775.1">
    <property type="nucleotide sequence ID" value="NZ_JAUSUF010000003.1"/>
</dbReference>
<evidence type="ECO:0000256" key="1">
    <source>
        <dbReference type="ARBA" id="ARBA00023125"/>
    </source>
</evidence>
<dbReference type="Gene3D" id="1.10.260.40">
    <property type="entry name" value="lambda repressor-like DNA-binding domains"/>
    <property type="match status" value="1"/>
</dbReference>
<dbReference type="Pfam" id="PF01381">
    <property type="entry name" value="HTH_3"/>
    <property type="match status" value="1"/>
</dbReference>
<sequence>MNQLQIGKFISECRKESNLTQVQLAEKLGITNRAVSKWETGNSIPDASIMIELCDILNISVNELLCGKRLNEEEKHMESQKNTLTVIVAKKELENMQVLAEILIVVGIIIAITLTSVIAVSTIQKIITLTVGCFIWGYGLWLRIKLKKTISKIS</sequence>
<accession>A0ABT9USS3</accession>
<dbReference type="SMART" id="SM00530">
    <property type="entry name" value="HTH_XRE"/>
    <property type="match status" value="1"/>
</dbReference>
<dbReference type="Proteomes" id="UP001228504">
    <property type="component" value="Unassembled WGS sequence"/>
</dbReference>
<evidence type="ECO:0000313" key="5">
    <source>
        <dbReference type="Proteomes" id="UP001228504"/>
    </source>
</evidence>
<name>A0ABT9USS3_9FIRM</name>
<keyword evidence="1" id="KW-0238">DNA-binding</keyword>
<keyword evidence="5" id="KW-1185">Reference proteome</keyword>
<protein>
    <submittedName>
        <fullName evidence="4">Transcriptional regulator with XRE-family HTH domain</fullName>
    </submittedName>
</protein>
<dbReference type="PANTHER" id="PTHR46558:SF11">
    <property type="entry name" value="HTH-TYPE TRANSCRIPTIONAL REGULATOR XRE"/>
    <property type="match status" value="1"/>
</dbReference>
<reference evidence="4 5" key="1">
    <citation type="submission" date="2023-07" db="EMBL/GenBank/DDBJ databases">
        <title>Genomic Encyclopedia of Type Strains, Phase IV (KMG-IV): sequencing the most valuable type-strain genomes for metagenomic binning, comparative biology and taxonomic classification.</title>
        <authorList>
            <person name="Goeker M."/>
        </authorList>
    </citation>
    <scope>NUCLEOTIDE SEQUENCE [LARGE SCALE GENOMIC DNA]</scope>
    <source>
        <strain evidence="4 5">DSM 20694</strain>
    </source>
</reference>
<keyword evidence="2" id="KW-1133">Transmembrane helix</keyword>
<dbReference type="InterPro" id="IPR001387">
    <property type="entry name" value="Cro/C1-type_HTH"/>
</dbReference>
<feature type="transmembrane region" description="Helical" evidence="2">
    <location>
        <begin position="98"/>
        <end position="120"/>
    </location>
</feature>
<dbReference type="EMBL" id="JAUSUF010000003">
    <property type="protein sequence ID" value="MDQ0149378.1"/>
    <property type="molecule type" value="Genomic_DNA"/>
</dbReference>
<dbReference type="SUPFAM" id="SSF47413">
    <property type="entry name" value="lambda repressor-like DNA-binding domains"/>
    <property type="match status" value="1"/>
</dbReference>
<dbReference type="PROSITE" id="PS50943">
    <property type="entry name" value="HTH_CROC1"/>
    <property type="match status" value="1"/>
</dbReference>
<gene>
    <name evidence="4" type="ORF">J2S18_001308</name>
</gene>
<evidence type="ECO:0000256" key="2">
    <source>
        <dbReference type="SAM" id="Phobius"/>
    </source>
</evidence>
<evidence type="ECO:0000259" key="3">
    <source>
        <dbReference type="PROSITE" id="PS50943"/>
    </source>
</evidence>
<dbReference type="CDD" id="cd00093">
    <property type="entry name" value="HTH_XRE"/>
    <property type="match status" value="1"/>
</dbReference>
<evidence type="ECO:0000313" key="4">
    <source>
        <dbReference type="EMBL" id="MDQ0149378.1"/>
    </source>
</evidence>
<dbReference type="InterPro" id="IPR010982">
    <property type="entry name" value="Lambda_DNA-bd_dom_sf"/>
</dbReference>
<feature type="transmembrane region" description="Helical" evidence="2">
    <location>
        <begin position="126"/>
        <end position="144"/>
    </location>
</feature>